<feature type="non-terminal residue" evidence="1">
    <location>
        <position position="1"/>
    </location>
</feature>
<evidence type="ECO:0000313" key="2">
    <source>
        <dbReference type="Proteomes" id="UP001430804"/>
    </source>
</evidence>
<name>A0ABS6WUI0_9HYPH</name>
<dbReference type="Pfam" id="PF03746">
    <property type="entry name" value="LamB_YcsF"/>
    <property type="match status" value="1"/>
</dbReference>
<gene>
    <name evidence="1" type="ORF">KY465_18555</name>
</gene>
<dbReference type="Proteomes" id="UP001430804">
    <property type="component" value="Unassembled WGS sequence"/>
</dbReference>
<dbReference type="PANTHER" id="PTHR30292">
    <property type="entry name" value="UNCHARACTERIZED PROTEIN YBGL-RELATED"/>
    <property type="match status" value="1"/>
</dbReference>
<protein>
    <submittedName>
        <fullName evidence="1">LamB/YcsF family protein</fullName>
    </submittedName>
</protein>
<keyword evidence="2" id="KW-1185">Reference proteome</keyword>
<dbReference type="InterPro" id="IPR005501">
    <property type="entry name" value="LamB/YcsF/PxpA-like"/>
</dbReference>
<organism evidence="1 2">
    <name type="scientific">Pseudohoeflea coraliihabitans</name>
    <dbReference type="NCBI Taxonomy" id="2860393"/>
    <lineage>
        <taxon>Bacteria</taxon>
        <taxon>Pseudomonadati</taxon>
        <taxon>Pseudomonadota</taxon>
        <taxon>Alphaproteobacteria</taxon>
        <taxon>Hyphomicrobiales</taxon>
        <taxon>Rhizobiaceae</taxon>
        <taxon>Pseudohoeflea</taxon>
    </lineage>
</organism>
<dbReference type="PANTHER" id="PTHR30292:SF0">
    <property type="entry name" value="5-OXOPROLINASE SUBUNIT A"/>
    <property type="match status" value="1"/>
</dbReference>
<proteinExistence type="predicted"/>
<comment type="caution">
    <text evidence="1">The sequence shown here is derived from an EMBL/GenBank/DDBJ whole genome shotgun (WGS) entry which is preliminary data.</text>
</comment>
<reference evidence="1" key="1">
    <citation type="submission" date="2021-07" db="EMBL/GenBank/DDBJ databases">
        <title>Pseudohoeflea marina sp. nov. a polyhydroxyalcanoate-producing bacterium.</title>
        <authorList>
            <person name="Zheng W."/>
            <person name="Yu S."/>
            <person name="Huang Y."/>
        </authorList>
    </citation>
    <scope>NUCLEOTIDE SEQUENCE</scope>
    <source>
        <strain evidence="1">DP4N28-3</strain>
    </source>
</reference>
<dbReference type="EMBL" id="JAHWQX010000015">
    <property type="protein sequence ID" value="MBW3099288.1"/>
    <property type="molecule type" value="Genomic_DNA"/>
</dbReference>
<dbReference type="RefSeq" id="WP_219203616.1">
    <property type="nucleotide sequence ID" value="NZ_JAHWQX010000015.1"/>
</dbReference>
<accession>A0ABS6WUI0</accession>
<sequence>REMKIERDEMANIILYQTGALKGFLDAAGLPLSHLKPHGALYGMAARQEHIAHAVADVAEIYKVPVMGLAGTLHEEIYTARGVGFLAEFFADLDYDADGGLIITRSHAAVDAERAAARTLKAVREGEIDSVDGTPVKVRAQTVCFHSDTPNALAVARALHAALGKVQAA</sequence>
<evidence type="ECO:0000313" key="1">
    <source>
        <dbReference type="EMBL" id="MBW3099288.1"/>
    </source>
</evidence>